<name>A0ABR2YDY8_9CHLO</name>
<dbReference type="PANTHER" id="PTHR35292">
    <property type="entry name" value="EXPRESSED PROTEIN"/>
    <property type="match status" value="1"/>
</dbReference>
<dbReference type="PANTHER" id="PTHR35292:SF13">
    <property type="entry name" value="OS03G0581800 PROTEIN"/>
    <property type="match status" value="1"/>
</dbReference>
<comment type="caution">
    <text evidence="1">The sequence shown here is derived from an EMBL/GenBank/DDBJ whole genome shotgun (WGS) entry which is preliminary data.</text>
</comment>
<protein>
    <submittedName>
        <fullName evidence="1">Uncharacterized protein</fullName>
    </submittedName>
</protein>
<organism evidence="1 2">
    <name type="scientific">Coccomyxa subellipsoidea</name>
    <dbReference type="NCBI Taxonomy" id="248742"/>
    <lineage>
        <taxon>Eukaryota</taxon>
        <taxon>Viridiplantae</taxon>
        <taxon>Chlorophyta</taxon>
        <taxon>core chlorophytes</taxon>
        <taxon>Trebouxiophyceae</taxon>
        <taxon>Trebouxiophyceae incertae sedis</taxon>
        <taxon>Coccomyxaceae</taxon>
        <taxon>Coccomyxa</taxon>
    </lineage>
</organism>
<dbReference type="Proteomes" id="UP001491310">
    <property type="component" value="Unassembled WGS sequence"/>
</dbReference>
<reference evidence="1 2" key="1">
    <citation type="journal article" date="2024" name="Nat. Commun.">
        <title>Phylogenomics reveals the evolutionary origins of lichenization in chlorophyte algae.</title>
        <authorList>
            <person name="Puginier C."/>
            <person name="Libourel C."/>
            <person name="Otte J."/>
            <person name="Skaloud P."/>
            <person name="Haon M."/>
            <person name="Grisel S."/>
            <person name="Petersen M."/>
            <person name="Berrin J.G."/>
            <person name="Delaux P.M."/>
            <person name="Dal Grande F."/>
            <person name="Keller J."/>
        </authorList>
    </citation>
    <scope>NUCLEOTIDE SEQUENCE [LARGE SCALE GENOMIC DNA]</scope>
    <source>
        <strain evidence="1 2">SAG 216-7</strain>
    </source>
</reference>
<accession>A0ABR2YDY8</accession>
<sequence length="85" mass="9613">MSTILRRIGQPLLQRNSKSQTPIFRQQRRGFASEEHGEKKVNFWEAPTSVASWKEEQIVLVVLAAWGLGITTAMKVFGGKKEEAK</sequence>
<evidence type="ECO:0000313" key="1">
    <source>
        <dbReference type="EMBL" id="KAK9903416.1"/>
    </source>
</evidence>
<dbReference type="EMBL" id="JALJOT010000014">
    <property type="protein sequence ID" value="KAK9903416.1"/>
    <property type="molecule type" value="Genomic_DNA"/>
</dbReference>
<gene>
    <name evidence="1" type="ORF">WJX75_005091</name>
</gene>
<proteinExistence type="predicted"/>
<evidence type="ECO:0000313" key="2">
    <source>
        <dbReference type="Proteomes" id="UP001491310"/>
    </source>
</evidence>
<keyword evidence="2" id="KW-1185">Reference proteome</keyword>